<dbReference type="InterPro" id="IPR044256">
    <property type="entry name" value="HCF244-like"/>
</dbReference>
<evidence type="ECO:0000313" key="5">
    <source>
        <dbReference type="Proteomes" id="UP000198870"/>
    </source>
</evidence>
<dbReference type="CDD" id="cd05243">
    <property type="entry name" value="SDR_a5"/>
    <property type="match status" value="1"/>
</dbReference>
<dbReference type="GO" id="GO:0015979">
    <property type="term" value="P:photosynthesis"/>
    <property type="evidence" value="ECO:0007669"/>
    <property type="project" value="UniProtKB-KW"/>
</dbReference>
<evidence type="ECO:0000256" key="1">
    <source>
        <dbReference type="ARBA" id="ARBA00022531"/>
    </source>
</evidence>
<protein>
    <submittedName>
        <fullName evidence="4">Uncharacterized conserved protein YbjT, contains NAD(P)-binding and DUF2867 domains</fullName>
    </submittedName>
</protein>
<dbReference type="PANTHER" id="PTHR47128:SF2">
    <property type="entry name" value="PROTEIN HIGH CHLOROPHYLL FLUORESCENCE PHENOTYPE 244, CHLOROPLASTIC"/>
    <property type="match status" value="1"/>
</dbReference>
<dbReference type="EMBL" id="FMUX01000006">
    <property type="protein sequence ID" value="SCY29366.1"/>
    <property type="molecule type" value="Genomic_DNA"/>
</dbReference>
<sequence length="288" mass="31395">MARILLAGATGYLGGFIARELQDRKYHTRVVVRDVEKFEASGCPADEVVRAEVTDRASLQGCCDNVDMVVSAVGITKQKDGLTYMDVDYQANLNLLEAAQQSGVKKFVYVSVLNGASMTQLQICRAKEKFVEALKGSGLEFCIIRPNGFFSDMAEFHAMAARGRVYLFGDGQYKSNPIHGQDLARVCVGALKESAREIDVGGPEVLTQNEIAGLAFAAVGKSPKVTFVPDWVRRFVLVAGRICLSAPRFGPVEFFMHVMTTDMVAPTCGEHTLAGYFQGLQEADPDHP</sequence>
<accession>A0A1G5EQX3</accession>
<dbReference type="InterPro" id="IPR036291">
    <property type="entry name" value="NAD(P)-bd_dom_sf"/>
</dbReference>
<keyword evidence="1" id="KW-0602">Photosynthesis</keyword>
<name>A0A1G5EQX3_9BACT</name>
<evidence type="ECO:0000259" key="3">
    <source>
        <dbReference type="Pfam" id="PF13460"/>
    </source>
</evidence>
<keyword evidence="5" id="KW-1185">Reference proteome</keyword>
<proteinExistence type="predicted"/>
<reference evidence="4 5" key="1">
    <citation type="submission" date="2016-10" db="EMBL/GenBank/DDBJ databases">
        <authorList>
            <person name="de Groot N.N."/>
        </authorList>
    </citation>
    <scope>NUCLEOTIDE SEQUENCE [LARGE SCALE GENOMIC DNA]</scope>
    <source>
        <strain evidence="4 5">AA1</strain>
    </source>
</reference>
<keyword evidence="2" id="KW-0604">Photosystem II</keyword>
<gene>
    <name evidence="4" type="ORF">SAMN05216233_106169</name>
</gene>
<dbReference type="Proteomes" id="UP000198870">
    <property type="component" value="Unassembled WGS sequence"/>
</dbReference>
<dbReference type="SUPFAM" id="SSF51735">
    <property type="entry name" value="NAD(P)-binding Rossmann-fold domains"/>
    <property type="match status" value="1"/>
</dbReference>
<evidence type="ECO:0000256" key="2">
    <source>
        <dbReference type="ARBA" id="ARBA00023276"/>
    </source>
</evidence>
<organism evidence="4 5">
    <name type="scientific">Desulfoluna spongiiphila</name>
    <dbReference type="NCBI Taxonomy" id="419481"/>
    <lineage>
        <taxon>Bacteria</taxon>
        <taxon>Pseudomonadati</taxon>
        <taxon>Thermodesulfobacteriota</taxon>
        <taxon>Desulfobacteria</taxon>
        <taxon>Desulfobacterales</taxon>
        <taxon>Desulfolunaceae</taxon>
        <taxon>Desulfoluna</taxon>
    </lineage>
</organism>
<dbReference type="Gene3D" id="3.40.50.720">
    <property type="entry name" value="NAD(P)-binding Rossmann-like Domain"/>
    <property type="match status" value="1"/>
</dbReference>
<dbReference type="InterPro" id="IPR016040">
    <property type="entry name" value="NAD(P)-bd_dom"/>
</dbReference>
<dbReference type="RefSeq" id="WP_092210603.1">
    <property type="nucleotide sequence ID" value="NZ_FMUX01000006.1"/>
</dbReference>
<dbReference type="Pfam" id="PF13460">
    <property type="entry name" value="NAD_binding_10"/>
    <property type="match status" value="1"/>
</dbReference>
<evidence type="ECO:0000313" key="4">
    <source>
        <dbReference type="EMBL" id="SCY29366.1"/>
    </source>
</evidence>
<dbReference type="PANTHER" id="PTHR47128">
    <property type="match status" value="1"/>
</dbReference>
<dbReference type="AlphaFoldDB" id="A0A1G5EQX3"/>
<dbReference type="GO" id="GO:0009523">
    <property type="term" value="C:photosystem II"/>
    <property type="evidence" value="ECO:0007669"/>
    <property type="project" value="UniProtKB-KW"/>
</dbReference>
<dbReference type="OrthoDB" id="367683at2"/>
<feature type="domain" description="NAD(P)-binding" evidence="3">
    <location>
        <begin position="8"/>
        <end position="193"/>
    </location>
</feature>
<dbReference type="STRING" id="419481.SAMN05216233_106169"/>